<sequence length="38" mass="4143">MACDINSNLMIAILSVIKEKNVAIFASLSPNGRKLFYG</sequence>
<accession>A0ABM9YER5</accession>
<reference evidence="1" key="1">
    <citation type="submission" date="2008-12" db="EMBL/GenBank/DDBJ databases">
        <title>Annotation of the Yersinia mollaretii ATCC 43969 genome.</title>
        <authorList>
            <person name="Read T.D."/>
            <person name="Akmal A."/>
            <person name="Bishop-Lilly K."/>
            <person name="Chen P.E."/>
            <person name="Cook C."/>
            <person name="Kiley M.P."/>
            <person name="Lentz S."/>
            <person name="Mateczun A."/>
            <person name="Nagarajan N."/>
            <person name="Nolan N."/>
            <person name="Osborne B.I."/>
            <person name="Pop M."/>
            <person name="Sozhamannan S."/>
            <person name="Stewart A.C."/>
            <person name="Sulakvelidze A."/>
            <person name="Thomason B."/>
            <person name="Willner K."/>
            <person name="Zwick M.E."/>
        </authorList>
    </citation>
    <scope>NUCLEOTIDE SEQUENCE [LARGE SCALE GENOMIC DNA]</scope>
    <source>
        <strain evidence="1">ATCC 43969</strain>
    </source>
</reference>
<gene>
    <name evidence="1" type="ORF">ymoll0001_11220</name>
</gene>
<name>A0ABM9YER5_YERMW</name>
<keyword evidence="2" id="KW-1185">Reference proteome</keyword>
<proteinExistence type="predicted"/>
<protein>
    <recommendedName>
        <fullName evidence="3">Transposase</fullName>
    </recommendedName>
</protein>
<dbReference type="Proteomes" id="UP000003027">
    <property type="component" value="Unassembled WGS sequence"/>
</dbReference>
<organism evidence="1 2">
    <name type="scientific">Yersinia mollaretii (strain ATCC 43969 / DSM 18520 / CIP 103324 / CNY 7263 / WAIP 204)</name>
    <dbReference type="NCBI Taxonomy" id="349967"/>
    <lineage>
        <taxon>Bacteria</taxon>
        <taxon>Pseudomonadati</taxon>
        <taxon>Pseudomonadota</taxon>
        <taxon>Gammaproteobacteria</taxon>
        <taxon>Enterobacterales</taxon>
        <taxon>Yersiniaceae</taxon>
        <taxon>Yersinia</taxon>
    </lineage>
</organism>
<evidence type="ECO:0000313" key="1">
    <source>
        <dbReference type="EMBL" id="EEQ12451.1"/>
    </source>
</evidence>
<comment type="caution">
    <text evidence="1">The sequence shown here is derived from an EMBL/GenBank/DDBJ whole genome shotgun (WGS) entry which is preliminary data.</text>
</comment>
<dbReference type="EMBL" id="AALD02000001">
    <property type="protein sequence ID" value="EEQ12451.1"/>
    <property type="molecule type" value="Genomic_DNA"/>
</dbReference>
<evidence type="ECO:0000313" key="2">
    <source>
        <dbReference type="Proteomes" id="UP000003027"/>
    </source>
</evidence>
<evidence type="ECO:0008006" key="3">
    <source>
        <dbReference type="Google" id="ProtNLM"/>
    </source>
</evidence>